<dbReference type="RefSeq" id="WP_120238822.1">
    <property type="nucleotide sequence ID" value="NZ_RAPQ01000008.1"/>
</dbReference>
<protein>
    <submittedName>
        <fullName evidence="2">Uncharacterized protein</fullName>
    </submittedName>
</protein>
<feature type="chain" id="PRO_5018985150" evidence="1">
    <location>
        <begin position="22"/>
        <end position="461"/>
    </location>
</feature>
<evidence type="ECO:0000256" key="1">
    <source>
        <dbReference type="SAM" id="SignalP"/>
    </source>
</evidence>
<keyword evidence="1" id="KW-0732">Signal</keyword>
<comment type="caution">
    <text evidence="2">The sequence shown here is derived from an EMBL/GenBank/DDBJ whole genome shotgun (WGS) entry which is preliminary data.</text>
</comment>
<proteinExistence type="predicted"/>
<sequence length="461" mass="51669">MKKLLLLSILSIFLCVGNLHAQEDNLFYGFDNSFENLSNPDSISLFTGAFVFARIGGENYAGARFQPELNLGKVGVGFDLPIYFNIESGELYSDEFKNGAGILRLISYVRYGRKKKDPVFIKVGQLRGESLGYGSLLNNYNNSPSFEKRKVGVSYDFRIKKVVGIEGLYSDFNLESFNLFAIRPYVRPFGASGIPVLKTLDFGFSYISDKDRTNRFGDDTGKNEFLSDGMKAYGFDMGITFINSNFINLTGYTHFSKLAKIKSDSLARYHQAIPPAQGYGAGKGMGIGVNANMNVVGNFFRLNSRIERLWYTDNYLPQFFDAHYEINKDAKIAALGDAKNKQGIYGSLTASLMDKVLVGGNLLLPDNVSEETPATMQLNLKTKDLFDKIIIEGYYTKANLVDFGDAFEFDDNSLALIRFAYKISPIIATGIDYKWTWNKQDDGSFKADNSVMPYVALRFQF</sequence>
<dbReference type="EMBL" id="RAPQ01000008">
    <property type="protein sequence ID" value="RKE04004.1"/>
    <property type="molecule type" value="Genomic_DNA"/>
</dbReference>
<accession>A0A419X8C6</accession>
<name>A0A419X8C6_9BACT</name>
<reference evidence="2 3" key="1">
    <citation type="submission" date="2018-09" db="EMBL/GenBank/DDBJ databases">
        <title>Genomic Encyclopedia of Archaeal and Bacterial Type Strains, Phase II (KMG-II): from individual species to whole genera.</title>
        <authorList>
            <person name="Goeker M."/>
        </authorList>
    </citation>
    <scope>NUCLEOTIDE SEQUENCE [LARGE SCALE GENOMIC DNA]</scope>
    <source>
        <strain evidence="2 3">DSM 21950</strain>
    </source>
</reference>
<keyword evidence="3" id="KW-1185">Reference proteome</keyword>
<dbReference type="OrthoDB" id="9765113at2"/>
<organism evidence="2 3">
    <name type="scientific">Marinifilum flexuosum</name>
    <dbReference type="NCBI Taxonomy" id="1117708"/>
    <lineage>
        <taxon>Bacteria</taxon>
        <taxon>Pseudomonadati</taxon>
        <taxon>Bacteroidota</taxon>
        <taxon>Bacteroidia</taxon>
        <taxon>Marinilabiliales</taxon>
        <taxon>Marinifilaceae</taxon>
    </lineage>
</organism>
<evidence type="ECO:0000313" key="3">
    <source>
        <dbReference type="Proteomes" id="UP000284531"/>
    </source>
</evidence>
<evidence type="ECO:0000313" key="2">
    <source>
        <dbReference type="EMBL" id="RKE04004.1"/>
    </source>
</evidence>
<gene>
    <name evidence="2" type="ORF">BXY64_1018</name>
</gene>
<dbReference type="AlphaFoldDB" id="A0A419X8C6"/>
<dbReference type="Proteomes" id="UP000284531">
    <property type="component" value="Unassembled WGS sequence"/>
</dbReference>
<feature type="signal peptide" evidence="1">
    <location>
        <begin position="1"/>
        <end position="21"/>
    </location>
</feature>